<comment type="caution">
    <text evidence="1">The sequence shown here is derived from an EMBL/GenBank/DDBJ whole genome shotgun (WGS) entry which is preliminary data.</text>
</comment>
<dbReference type="Proteomes" id="UP001523369">
    <property type="component" value="Unassembled WGS sequence"/>
</dbReference>
<dbReference type="EMBL" id="JAMYJR010000028">
    <property type="protein sequence ID" value="MCO8274031.1"/>
    <property type="molecule type" value="Genomic_DNA"/>
</dbReference>
<sequence length="147" mass="16527">MIGQNRPGFVAFCEGARPVYSSRPEDLSPRIIFLRMPLRCRIHALIRAHNRDAGPHPHRSIALENAEYIRPMLPPGMVDTSSIQTGDNANAKTEIDANILCMFRYITRLWRYSMPPDLSLKSKWAARRGNATEQPSVALGGIDVQTK</sequence>
<protein>
    <submittedName>
        <fullName evidence="1">Uncharacterized protein</fullName>
    </submittedName>
</protein>
<organism evidence="1 2">
    <name type="scientific">Paractinoplanes aksuensis</name>
    <dbReference type="NCBI Taxonomy" id="2939490"/>
    <lineage>
        <taxon>Bacteria</taxon>
        <taxon>Bacillati</taxon>
        <taxon>Actinomycetota</taxon>
        <taxon>Actinomycetes</taxon>
        <taxon>Micromonosporales</taxon>
        <taxon>Micromonosporaceae</taxon>
        <taxon>Paractinoplanes</taxon>
    </lineage>
</organism>
<proteinExistence type="predicted"/>
<evidence type="ECO:0000313" key="2">
    <source>
        <dbReference type="Proteomes" id="UP001523369"/>
    </source>
</evidence>
<accession>A0ABT1DWL3</accession>
<keyword evidence="2" id="KW-1185">Reference proteome</keyword>
<name>A0ABT1DWL3_9ACTN</name>
<evidence type="ECO:0000313" key="1">
    <source>
        <dbReference type="EMBL" id="MCO8274031.1"/>
    </source>
</evidence>
<dbReference type="RefSeq" id="WP_253240107.1">
    <property type="nucleotide sequence ID" value="NZ_JAMYJR010000028.1"/>
</dbReference>
<gene>
    <name evidence="1" type="ORF">M1L60_25865</name>
</gene>
<reference evidence="1 2" key="1">
    <citation type="submission" date="2022-06" db="EMBL/GenBank/DDBJ databases">
        <title>New Species of the Genus Actinoplanes, ActinopZanes ferrugineus.</title>
        <authorList>
            <person name="Ding P."/>
        </authorList>
    </citation>
    <scope>NUCLEOTIDE SEQUENCE [LARGE SCALE GENOMIC DNA]</scope>
    <source>
        <strain evidence="1 2">TRM88003</strain>
    </source>
</reference>